<reference evidence="2" key="1">
    <citation type="submission" date="2022-11" db="EMBL/GenBank/DDBJ databases">
        <authorList>
            <person name="Hyden B.L."/>
            <person name="Feng K."/>
            <person name="Yates T."/>
            <person name="Jawdy S."/>
            <person name="Smart L.B."/>
            <person name="Muchero W."/>
        </authorList>
    </citation>
    <scope>NUCLEOTIDE SEQUENCE</scope>
    <source>
        <tissue evidence="2">Shoot tip</tissue>
    </source>
</reference>
<keyword evidence="1" id="KW-0812">Transmembrane</keyword>
<keyword evidence="1" id="KW-0472">Membrane</keyword>
<dbReference type="AlphaFoldDB" id="A0A9Q0SSZ2"/>
<reference evidence="2" key="2">
    <citation type="journal article" date="2023" name="Int. J. Mol. Sci.">
        <title>De Novo Assembly and Annotation of 11 Diverse Shrub Willow (Salix) Genomes Reveals Novel Gene Organization in Sex-Linked Regions.</title>
        <authorList>
            <person name="Hyden B."/>
            <person name="Feng K."/>
            <person name="Yates T.B."/>
            <person name="Jawdy S."/>
            <person name="Cereghino C."/>
            <person name="Smart L.B."/>
            <person name="Muchero W."/>
        </authorList>
    </citation>
    <scope>NUCLEOTIDE SEQUENCE</scope>
    <source>
        <tissue evidence="2">Shoot tip</tissue>
    </source>
</reference>
<name>A0A9Q0SSZ2_9ROSI</name>
<protein>
    <submittedName>
        <fullName evidence="2">Uncharacterized protein</fullName>
    </submittedName>
</protein>
<keyword evidence="3" id="KW-1185">Reference proteome</keyword>
<keyword evidence="1" id="KW-1133">Transmembrane helix</keyword>
<sequence>MLPVIIISLSEFLSLSFLMSHLCLGLTNITVVLPFPNGRSFWNFYWKNFKNVAYRFHDLLDRRVNITVLPVIISFSGNSKGRQIKKPKAGENHLFHMPQSFALHNLEKAMHERNCKTKKGV</sequence>
<comment type="caution">
    <text evidence="2">The sequence shown here is derived from an EMBL/GenBank/DDBJ whole genome shotgun (WGS) entry which is preliminary data.</text>
</comment>
<evidence type="ECO:0000313" key="3">
    <source>
        <dbReference type="Proteomes" id="UP001151752"/>
    </source>
</evidence>
<evidence type="ECO:0000313" key="2">
    <source>
        <dbReference type="EMBL" id="KAJ6688562.1"/>
    </source>
</evidence>
<dbReference type="EMBL" id="JAPFFM010000019">
    <property type="protein sequence ID" value="KAJ6688562.1"/>
    <property type="molecule type" value="Genomic_DNA"/>
</dbReference>
<evidence type="ECO:0000256" key="1">
    <source>
        <dbReference type="SAM" id="Phobius"/>
    </source>
</evidence>
<accession>A0A9Q0SSZ2</accession>
<feature type="transmembrane region" description="Helical" evidence="1">
    <location>
        <begin position="12"/>
        <end position="35"/>
    </location>
</feature>
<proteinExistence type="predicted"/>
<organism evidence="2 3">
    <name type="scientific">Salix koriyanagi</name>
    <dbReference type="NCBI Taxonomy" id="2511006"/>
    <lineage>
        <taxon>Eukaryota</taxon>
        <taxon>Viridiplantae</taxon>
        <taxon>Streptophyta</taxon>
        <taxon>Embryophyta</taxon>
        <taxon>Tracheophyta</taxon>
        <taxon>Spermatophyta</taxon>
        <taxon>Magnoliopsida</taxon>
        <taxon>eudicotyledons</taxon>
        <taxon>Gunneridae</taxon>
        <taxon>Pentapetalae</taxon>
        <taxon>rosids</taxon>
        <taxon>fabids</taxon>
        <taxon>Malpighiales</taxon>
        <taxon>Salicaceae</taxon>
        <taxon>Saliceae</taxon>
        <taxon>Salix</taxon>
    </lineage>
</organism>
<dbReference type="Proteomes" id="UP001151752">
    <property type="component" value="Chromosome 15W"/>
</dbReference>
<gene>
    <name evidence="2" type="ORF">OIU74_017132</name>
</gene>